<reference evidence="1" key="1">
    <citation type="journal article" date="2023" name="G3 (Bethesda)">
        <title>Whole genome assembly and annotation of the endangered Caribbean coral Acropora cervicornis.</title>
        <authorList>
            <person name="Selwyn J.D."/>
            <person name="Vollmer S.V."/>
        </authorList>
    </citation>
    <scope>NUCLEOTIDE SEQUENCE</scope>
    <source>
        <strain evidence="1">K2</strain>
    </source>
</reference>
<sequence>MAAHLCGKLSHPYFASALFICLSGTRYVNKYHREILSHVKKTFLFLWPIRAVLPQHTANEAGRQNKVGTFWKLVTWISKVLNKFNQTHTRGARFAWEVRQNANSPPRGDARWVRNSVVDSIKKHSYVKHDAANNVLLVCIINQDNSFLLYSFQARVRFVNSGKYTCKLQIFLFIILTTEWIRLSMNCQTRVVAADRET</sequence>
<dbReference type="AlphaFoldDB" id="A0AAD9VAB1"/>
<reference evidence="1" key="2">
    <citation type="journal article" date="2023" name="Science">
        <title>Genomic signatures of disease resistance in endangered staghorn corals.</title>
        <authorList>
            <person name="Vollmer S.V."/>
            <person name="Selwyn J.D."/>
            <person name="Despard B.A."/>
            <person name="Roesel C.L."/>
        </authorList>
    </citation>
    <scope>NUCLEOTIDE SEQUENCE</scope>
    <source>
        <strain evidence="1">K2</strain>
    </source>
</reference>
<dbReference type="EMBL" id="JARQWQ010000015">
    <property type="protein sequence ID" value="KAK2567076.1"/>
    <property type="molecule type" value="Genomic_DNA"/>
</dbReference>
<name>A0AAD9VAB1_ACRCE</name>
<keyword evidence="2" id="KW-1185">Reference proteome</keyword>
<proteinExistence type="predicted"/>
<dbReference type="Proteomes" id="UP001249851">
    <property type="component" value="Unassembled WGS sequence"/>
</dbReference>
<gene>
    <name evidence="1" type="ORF">P5673_008867</name>
</gene>
<organism evidence="1 2">
    <name type="scientific">Acropora cervicornis</name>
    <name type="common">Staghorn coral</name>
    <dbReference type="NCBI Taxonomy" id="6130"/>
    <lineage>
        <taxon>Eukaryota</taxon>
        <taxon>Metazoa</taxon>
        <taxon>Cnidaria</taxon>
        <taxon>Anthozoa</taxon>
        <taxon>Hexacorallia</taxon>
        <taxon>Scleractinia</taxon>
        <taxon>Astrocoeniina</taxon>
        <taxon>Acroporidae</taxon>
        <taxon>Acropora</taxon>
    </lineage>
</organism>
<accession>A0AAD9VAB1</accession>
<comment type="caution">
    <text evidence="1">The sequence shown here is derived from an EMBL/GenBank/DDBJ whole genome shotgun (WGS) entry which is preliminary data.</text>
</comment>
<evidence type="ECO:0000313" key="2">
    <source>
        <dbReference type="Proteomes" id="UP001249851"/>
    </source>
</evidence>
<protein>
    <submittedName>
        <fullName evidence="1">Uncharacterized protein</fullName>
    </submittedName>
</protein>
<evidence type="ECO:0000313" key="1">
    <source>
        <dbReference type="EMBL" id="KAK2567076.1"/>
    </source>
</evidence>